<evidence type="ECO:0000313" key="3">
    <source>
        <dbReference type="Proteomes" id="UP000751190"/>
    </source>
</evidence>
<proteinExistence type="predicted"/>
<organism evidence="2 3">
    <name type="scientific">Diacronema lutheri</name>
    <name type="common">Unicellular marine alga</name>
    <name type="synonym">Monochrysis lutheri</name>
    <dbReference type="NCBI Taxonomy" id="2081491"/>
    <lineage>
        <taxon>Eukaryota</taxon>
        <taxon>Haptista</taxon>
        <taxon>Haptophyta</taxon>
        <taxon>Pavlovophyceae</taxon>
        <taxon>Pavlovales</taxon>
        <taxon>Pavlovaceae</taxon>
        <taxon>Diacronema</taxon>
    </lineage>
</organism>
<name>A0A8J6C8D3_DIALT</name>
<evidence type="ECO:0000313" key="2">
    <source>
        <dbReference type="EMBL" id="KAG8461811.1"/>
    </source>
</evidence>
<dbReference type="Proteomes" id="UP000751190">
    <property type="component" value="Unassembled WGS sequence"/>
</dbReference>
<dbReference type="AlphaFoldDB" id="A0A8J6C8D3"/>
<dbReference type="EMBL" id="JAGTXO010000024">
    <property type="protein sequence ID" value="KAG8461811.1"/>
    <property type="molecule type" value="Genomic_DNA"/>
</dbReference>
<accession>A0A8J6C8D3</accession>
<reference evidence="2" key="1">
    <citation type="submission" date="2021-05" db="EMBL/GenBank/DDBJ databases">
        <title>The genome of the haptophyte Pavlova lutheri (Diacronema luteri, Pavlovales) - a model for lipid biosynthesis in eukaryotic algae.</title>
        <authorList>
            <person name="Hulatt C.J."/>
            <person name="Posewitz M.C."/>
        </authorList>
    </citation>
    <scope>NUCLEOTIDE SEQUENCE</scope>
    <source>
        <strain evidence="2">NIVA-4/92</strain>
    </source>
</reference>
<gene>
    <name evidence="2" type="ORF">KFE25_001429</name>
</gene>
<sequence length="118" mass="12129">MAARLLRRAFPASERVQRARTAPLGESDGVLVELERLRAASWHAGRAAAGLRGDASKADAYVSLPANQPRAALGSCAGAVGPARAAASSGRSLGSGTPERTHDWTVDPGGRVCPPHGH</sequence>
<comment type="caution">
    <text evidence="2">The sequence shown here is derived from an EMBL/GenBank/DDBJ whole genome shotgun (WGS) entry which is preliminary data.</text>
</comment>
<evidence type="ECO:0000256" key="1">
    <source>
        <dbReference type="SAM" id="MobiDB-lite"/>
    </source>
</evidence>
<keyword evidence="3" id="KW-1185">Reference proteome</keyword>
<feature type="compositionally biased region" description="Low complexity" evidence="1">
    <location>
        <begin position="86"/>
        <end position="96"/>
    </location>
</feature>
<protein>
    <submittedName>
        <fullName evidence="2">Uncharacterized protein</fullName>
    </submittedName>
</protein>
<feature type="region of interest" description="Disordered" evidence="1">
    <location>
        <begin position="86"/>
        <end position="118"/>
    </location>
</feature>